<keyword evidence="1" id="KW-0812">Transmembrane</keyword>
<name>A0A4P2VN47_FLUSA</name>
<accession>A0A4P2VN47</accession>
<dbReference type="SUPFAM" id="SSF52833">
    <property type="entry name" value="Thioredoxin-like"/>
    <property type="match status" value="1"/>
</dbReference>
<evidence type="ECO:0000256" key="1">
    <source>
        <dbReference type="SAM" id="Phobius"/>
    </source>
</evidence>
<reference evidence="2 3" key="1">
    <citation type="submission" date="2018-12" db="EMBL/GenBank/DDBJ databases">
        <title>Rubrispira sanarue gen. nov., sp., nov., a member of the order Silvanigrellales, isolated from a brackish lake in Hamamatsu Japan.</title>
        <authorList>
            <person name="Maejima Y."/>
            <person name="Iino T."/>
            <person name="Muraguchi Y."/>
            <person name="Fukuda K."/>
            <person name="Nojiri H."/>
            <person name="Ohkuma M."/>
            <person name="Moriuchi R."/>
            <person name="Dohra H."/>
            <person name="Kimbara K."/>
            <person name="Shintani M."/>
        </authorList>
    </citation>
    <scope>NUCLEOTIDE SEQUENCE [LARGE SCALE GENOMIC DNA]</scope>
    <source>
        <strain evidence="2 3">RF1110005</strain>
    </source>
</reference>
<keyword evidence="1" id="KW-0472">Membrane</keyword>
<dbReference type="InterPro" id="IPR036249">
    <property type="entry name" value="Thioredoxin-like_sf"/>
</dbReference>
<sequence>MAFFKKYFLRIQHLFLIFGIIIGLFAQNIYDSYKTRMNVRSAYIEDTYFGKKVFKVDGKIWSTTSLPLNSLIEFENLESNIYNARKEFYEKTALLIALANENGKQNDYDSIKNFSDLLIISQVDEVEAKNYFDESVQKYGSAVFSGQTFSVIKNQLIQQLNAKKTSEKLKEKLKEFIAKERIEIFIDNSKQGVIDQDLSQYPSRGNLNSSITLAYIFDYENPKSFEMNKRMNEFVKRFSDRIKFVYVPITKSLNGMGSTFAKGAYCIQKLDNNAYFAYHNRIMEIPVEVLQANSEAELVKVVQSIHLLKPIFINCLKENKTKEYIHAMRNNFLNLQESFYLNRKLLHTNLKELEYTLKKKLY</sequence>
<feature type="transmembrane region" description="Helical" evidence="1">
    <location>
        <begin position="7"/>
        <end position="30"/>
    </location>
</feature>
<evidence type="ECO:0000313" key="2">
    <source>
        <dbReference type="EMBL" id="BBH52969.1"/>
    </source>
</evidence>
<evidence type="ECO:0000313" key="3">
    <source>
        <dbReference type="Proteomes" id="UP000291236"/>
    </source>
</evidence>
<keyword evidence="3" id="KW-1185">Reference proteome</keyword>
<gene>
    <name evidence="2" type="ORF">JCM31447_14120</name>
</gene>
<dbReference type="AlphaFoldDB" id="A0A4P2VN47"/>
<proteinExistence type="predicted"/>
<keyword evidence="1" id="KW-1133">Transmembrane helix</keyword>
<dbReference type="KEGG" id="sbf:JCM31447_14120"/>
<dbReference type="Proteomes" id="UP000291236">
    <property type="component" value="Chromosome"/>
</dbReference>
<organism evidence="2 3">
    <name type="scientific">Fluviispira sanaruensis</name>
    <dbReference type="NCBI Taxonomy" id="2493639"/>
    <lineage>
        <taxon>Bacteria</taxon>
        <taxon>Pseudomonadati</taxon>
        <taxon>Bdellovibrionota</taxon>
        <taxon>Oligoflexia</taxon>
        <taxon>Silvanigrellales</taxon>
        <taxon>Silvanigrellaceae</taxon>
        <taxon>Fluviispira</taxon>
    </lineage>
</organism>
<dbReference type="EMBL" id="AP019368">
    <property type="protein sequence ID" value="BBH52969.1"/>
    <property type="molecule type" value="Genomic_DNA"/>
</dbReference>
<dbReference type="RefSeq" id="WP_130607919.1">
    <property type="nucleotide sequence ID" value="NZ_AP019368.1"/>
</dbReference>
<dbReference type="Gene3D" id="3.40.30.10">
    <property type="entry name" value="Glutaredoxin"/>
    <property type="match status" value="1"/>
</dbReference>
<protein>
    <submittedName>
        <fullName evidence="2">Uncharacterized protein</fullName>
    </submittedName>
</protein>